<name>A0AB34FVI1_9HYPO</name>
<dbReference type="InterPro" id="IPR001144">
    <property type="entry name" value="Enterotoxin_A"/>
</dbReference>
<dbReference type="SUPFAM" id="SSF56399">
    <property type="entry name" value="ADP-ribosylation"/>
    <property type="match status" value="1"/>
</dbReference>
<dbReference type="EMBL" id="JAQHRD010000003">
    <property type="protein sequence ID" value="KAJ6443335.1"/>
    <property type="molecule type" value="Genomic_DNA"/>
</dbReference>
<dbReference type="GO" id="GO:0090729">
    <property type="term" value="F:toxin activity"/>
    <property type="evidence" value="ECO:0007669"/>
    <property type="project" value="UniProtKB-KW"/>
</dbReference>
<keyword evidence="7" id="KW-1185">Reference proteome</keyword>
<dbReference type="Proteomes" id="UP001163105">
    <property type="component" value="Unassembled WGS sequence"/>
</dbReference>
<accession>A0AB34FVI1</accession>
<dbReference type="Gene3D" id="3.90.210.10">
    <property type="entry name" value="Heat-Labile Enterotoxin, subunit A"/>
    <property type="match status" value="1"/>
</dbReference>
<evidence type="ECO:0000256" key="5">
    <source>
        <dbReference type="SAM" id="MobiDB-lite"/>
    </source>
</evidence>
<keyword evidence="1" id="KW-0800">Toxin</keyword>
<dbReference type="AlphaFoldDB" id="A0AB34FVI1"/>
<evidence type="ECO:0000256" key="1">
    <source>
        <dbReference type="ARBA" id="ARBA00022656"/>
    </source>
</evidence>
<feature type="region of interest" description="Disordered" evidence="5">
    <location>
        <begin position="239"/>
        <end position="267"/>
    </location>
</feature>
<keyword evidence="3" id="KW-0843">Virulence</keyword>
<gene>
    <name evidence="6" type="ORF">O9K51_04514</name>
</gene>
<reference evidence="6" key="1">
    <citation type="submission" date="2023-01" db="EMBL/GenBank/DDBJ databases">
        <title>The growth and conidiation of Purpureocillium lavendulum are regulated by nitrogen source and histone H3K14 acetylation.</title>
        <authorList>
            <person name="Tang P."/>
            <person name="Han J."/>
            <person name="Zhang C."/>
            <person name="Tang P."/>
            <person name="Qi F."/>
            <person name="Zhang K."/>
            <person name="Liang L."/>
        </authorList>
    </citation>
    <scope>NUCLEOTIDE SEQUENCE</scope>
    <source>
        <strain evidence="6">YMF1.00683</strain>
    </source>
</reference>
<comment type="caution">
    <text evidence="6">The sequence shown here is derived from an EMBL/GenBank/DDBJ whole genome shotgun (WGS) entry which is preliminary data.</text>
</comment>
<dbReference type="Pfam" id="PF01375">
    <property type="entry name" value="Enterotoxin_a"/>
    <property type="match status" value="1"/>
</dbReference>
<protein>
    <submittedName>
        <fullName evidence="6">Ureidoglycolate hydrolase</fullName>
    </submittedName>
</protein>
<organism evidence="6 7">
    <name type="scientific">Purpureocillium lavendulum</name>
    <dbReference type="NCBI Taxonomy" id="1247861"/>
    <lineage>
        <taxon>Eukaryota</taxon>
        <taxon>Fungi</taxon>
        <taxon>Dikarya</taxon>
        <taxon>Ascomycota</taxon>
        <taxon>Pezizomycotina</taxon>
        <taxon>Sordariomycetes</taxon>
        <taxon>Hypocreomycetidae</taxon>
        <taxon>Hypocreales</taxon>
        <taxon>Ophiocordycipitaceae</taxon>
        <taxon>Purpureocillium</taxon>
    </lineage>
</organism>
<keyword evidence="4" id="KW-1015">Disulfide bond</keyword>
<evidence type="ECO:0000256" key="3">
    <source>
        <dbReference type="ARBA" id="ARBA00023026"/>
    </source>
</evidence>
<feature type="region of interest" description="Disordered" evidence="5">
    <location>
        <begin position="197"/>
        <end position="222"/>
    </location>
</feature>
<keyword evidence="2" id="KW-0732">Signal</keyword>
<keyword evidence="6" id="KW-0378">Hydrolase</keyword>
<dbReference type="GO" id="GO:0016787">
    <property type="term" value="F:hydrolase activity"/>
    <property type="evidence" value="ECO:0007669"/>
    <property type="project" value="UniProtKB-KW"/>
</dbReference>
<proteinExistence type="predicted"/>
<evidence type="ECO:0000313" key="6">
    <source>
        <dbReference type="EMBL" id="KAJ6443335.1"/>
    </source>
</evidence>
<evidence type="ECO:0000256" key="4">
    <source>
        <dbReference type="ARBA" id="ARBA00023157"/>
    </source>
</evidence>
<evidence type="ECO:0000313" key="7">
    <source>
        <dbReference type="Proteomes" id="UP001163105"/>
    </source>
</evidence>
<evidence type="ECO:0000256" key="2">
    <source>
        <dbReference type="ARBA" id="ARBA00022729"/>
    </source>
</evidence>
<sequence length="627" mass="69521">MGRKQSSYVFTTTNPKAAMRLATSGDYYLHEIHTTGNFFGVYDTLVRDSNMCYRAAIRRPFCYAPWDDEVVALGGIRWDQIIRSAKVRKDAAGIVKIYRWKKNSDYALEKYKNARASAGQPQLAGFEPDDPAWKEEVWKAFKDIPVQKSAAEFMDKNGKLVDWTGKAPLLPMRGTHYAVGNSIFYLDAYGTNYPVDLSQTHGAPTEQGDRKKDSDALGNPCEDGKRAVFRRGAITCVDRGEKTSSKQPKGGDVATMNGKTEDGDAGRVEPLAETELLKKSDEFAEEEFGRLTAKFGLAPLLKDVPLSFSNIRSSLKGYKPLVPKNVKLSAGNVGAGLGAAVWVKDIVDVFAKNSSSMEKAVVLTSIVPLAGCGVQAAADTQQGTSSAVDTSLCVVGDALLLSPAWPVGLAVQIVRDLIKIVPQAIAIDKEFTALKDPKILNQRRIDGWTKQRDMIVANLTSDAFMERAKKQFASEQVAVLFAASRVAGGLRAGSLQAAATQDQRKQLQHSTDFAGQPALEKQMCDEISRRKDRLVADFSKEVLVLMALKRDEFDNEFFGRYIRWAIRNQPRSFYNIPSKPWIRKYAHQVWAKNRLVSIPPKTFEDFKGKLGKLEMPEPCRRNANRKA</sequence>